<protein>
    <recommendedName>
        <fullName evidence="1">Aminopeptidase N-like N-terminal domain-containing protein</fullName>
    </recommendedName>
</protein>
<dbReference type="KEGG" id="mthd:A3224_14275"/>
<dbReference type="RefSeq" id="WP_067156058.1">
    <property type="nucleotide sequence ID" value="NZ_CP014864.1"/>
</dbReference>
<feature type="domain" description="Aminopeptidase N-like N-terminal" evidence="1">
    <location>
        <begin position="71"/>
        <end position="113"/>
    </location>
</feature>
<gene>
    <name evidence="2" type="ORF">A3224_14275</name>
</gene>
<evidence type="ECO:0000313" key="3">
    <source>
        <dbReference type="Proteomes" id="UP000076077"/>
    </source>
</evidence>
<evidence type="ECO:0000313" key="2">
    <source>
        <dbReference type="EMBL" id="AMX03589.1"/>
    </source>
</evidence>
<dbReference type="Gene3D" id="2.60.40.1730">
    <property type="entry name" value="tricorn interacting facor f3 domain"/>
    <property type="match status" value="1"/>
</dbReference>
<dbReference type="EMBL" id="CP014864">
    <property type="protein sequence ID" value="AMX03589.1"/>
    <property type="molecule type" value="Genomic_DNA"/>
</dbReference>
<dbReference type="InterPro" id="IPR045357">
    <property type="entry name" value="Aminopeptidase_N-like_N"/>
</dbReference>
<reference evidence="3" key="1">
    <citation type="submission" date="2016-03" db="EMBL/GenBank/DDBJ databases">
        <authorList>
            <person name="Lee Y.-S."/>
            <person name="Choi Y.-L."/>
        </authorList>
    </citation>
    <scope>NUCLEOTIDE SEQUENCE [LARGE SCALE GENOMIC DNA]</scope>
    <source>
        <strain evidence="3">DAU221</strain>
    </source>
</reference>
<keyword evidence="3" id="KW-1185">Reference proteome</keyword>
<dbReference type="Pfam" id="PF17900">
    <property type="entry name" value="Peptidase_M1_N"/>
    <property type="match status" value="1"/>
</dbReference>
<sequence>MGYSESLKRACYSKVPAGSRKIQFIIPKRPEPIRAYTQSGWRLPQKNILSLKDSLQSTVSLKHIGYNPRQKKEDSSVYLYTHLEPYKANYVAPLFDQPDLKASYTVDIRAQGDWAVVTAT</sequence>
<name>A0A143HPE8_MICTH</name>
<dbReference type="OrthoDB" id="100605at2"/>
<dbReference type="AlphaFoldDB" id="A0A143HPE8"/>
<dbReference type="InterPro" id="IPR042097">
    <property type="entry name" value="Aminopeptidase_N-like_N_sf"/>
</dbReference>
<accession>A0A143HPE8</accession>
<proteinExistence type="predicted"/>
<evidence type="ECO:0000259" key="1">
    <source>
        <dbReference type="Pfam" id="PF17900"/>
    </source>
</evidence>
<dbReference type="Proteomes" id="UP000076077">
    <property type="component" value="Chromosome"/>
</dbReference>
<organism evidence="2 3">
    <name type="scientific">Microbulbifer thermotolerans</name>
    <dbReference type="NCBI Taxonomy" id="252514"/>
    <lineage>
        <taxon>Bacteria</taxon>
        <taxon>Pseudomonadati</taxon>
        <taxon>Pseudomonadota</taxon>
        <taxon>Gammaproteobacteria</taxon>
        <taxon>Cellvibrionales</taxon>
        <taxon>Microbulbiferaceae</taxon>
        <taxon>Microbulbifer</taxon>
    </lineage>
</organism>
<dbReference type="SUPFAM" id="SSF63737">
    <property type="entry name" value="Leukotriene A4 hydrolase N-terminal domain"/>
    <property type="match status" value="1"/>
</dbReference>
<dbReference type="GeneID" id="76609201"/>